<dbReference type="InterPro" id="IPR011006">
    <property type="entry name" value="CheY-like_superfamily"/>
</dbReference>
<gene>
    <name evidence="9" type="ORF">LY60_00696</name>
</gene>
<evidence type="ECO:0000256" key="6">
    <source>
        <dbReference type="PROSITE-ProRule" id="PRU00169"/>
    </source>
</evidence>
<keyword evidence="10" id="KW-1185">Reference proteome</keyword>
<dbReference type="SMART" id="SM00382">
    <property type="entry name" value="AAA"/>
    <property type="match status" value="1"/>
</dbReference>
<dbReference type="FunFam" id="3.40.50.300:FF:000006">
    <property type="entry name" value="DNA-binding transcriptional regulator NtrC"/>
    <property type="match status" value="1"/>
</dbReference>
<sequence>MIDFKILVVDDETEFTDVYKIIFADKGFDTYSVSSGEECLELLKDQSFDLVITDLKMGGMNGMELLKAIHEHKYNCEVMLVTGYGTIESAVNAMKLGAFGYFIKGNDPEVLLKEIDKLVKIKTLEQDNMKIRSRLNDFNYLLDSNSTKFKNILKVSEKAALSNSNILILGESGTGKEVIAKYIHHVSQRKDENFVAVNCQIFSDGVLESELFGHEKGAFTGAIERRIGRFEEANNGTLFLDEIGELSLNTQVKLLRAIENKSFERIGSNKNISTNIRLISATNRKLSEEVKIGRFREDLFYRINTITIEVPSLRERKEDIPILLNFFLNQLQQEMKKKITKVEDGLLDLLTVYDYPGNIRELKNIIERLVVLADDGTIRKRDLPDLKMYDDSLQSPEEIKSLKDIRQNAEEKYIRNILAMCSGNVSEAARLMDISRRQLFNKLVEYDIKH</sequence>
<evidence type="ECO:0000259" key="7">
    <source>
        <dbReference type="PROSITE" id="PS50045"/>
    </source>
</evidence>
<evidence type="ECO:0000256" key="5">
    <source>
        <dbReference type="ARBA" id="ARBA00023163"/>
    </source>
</evidence>
<dbReference type="PRINTS" id="PR01590">
    <property type="entry name" value="HTHFIS"/>
</dbReference>
<dbReference type="PROSITE" id="PS00688">
    <property type="entry name" value="SIGMA54_INTERACT_3"/>
    <property type="match status" value="1"/>
</dbReference>
<dbReference type="PROSITE" id="PS50110">
    <property type="entry name" value="RESPONSE_REGULATORY"/>
    <property type="match status" value="1"/>
</dbReference>
<comment type="caution">
    <text evidence="9">The sequence shown here is derived from an EMBL/GenBank/DDBJ whole genome shotgun (WGS) entry which is preliminary data.</text>
</comment>
<dbReference type="Gene3D" id="3.40.50.300">
    <property type="entry name" value="P-loop containing nucleotide triphosphate hydrolases"/>
    <property type="match status" value="1"/>
</dbReference>
<dbReference type="SUPFAM" id="SSF46689">
    <property type="entry name" value="Homeodomain-like"/>
    <property type="match status" value="1"/>
</dbReference>
<name>A0A562JGX0_9FIRM</name>
<dbReference type="EMBL" id="VLKH01000002">
    <property type="protein sequence ID" value="TWH82398.1"/>
    <property type="molecule type" value="Genomic_DNA"/>
</dbReference>
<dbReference type="InterPro" id="IPR025943">
    <property type="entry name" value="Sigma_54_int_dom_ATP-bd_2"/>
</dbReference>
<keyword evidence="1" id="KW-0547">Nucleotide-binding</keyword>
<reference evidence="9 10" key="1">
    <citation type="submission" date="2019-07" db="EMBL/GenBank/DDBJ databases">
        <title>Genomic Encyclopedia of Type Strains, Phase I: the one thousand microbial genomes (KMG-I) project.</title>
        <authorList>
            <person name="Kyrpides N."/>
        </authorList>
    </citation>
    <scope>NUCLEOTIDE SEQUENCE [LARGE SCALE GENOMIC DNA]</scope>
    <source>
        <strain evidence="9 10">DSM 13558</strain>
    </source>
</reference>
<dbReference type="RefSeq" id="WP_145080007.1">
    <property type="nucleotide sequence ID" value="NZ_VLKH01000002.1"/>
</dbReference>
<dbReference type="InterPro" id="IPR025662">
    <property type="entry name" value="Sigma_54_int_dom_ATP-bd_1"/>
</dbReference>
<dbReference type="PROSITE" id="PS00676">
    <property type="entry name" value="SIGMA54_INTERACT_2"/>
    <property type="match status" value="1"/>
</dbReference>
<dbReference type="GO" id="GO:0005524">
    <property type="term" value="F:ATP binding"/>
    <property type="evidence" value="ECO:0007669"/>
    <property type="project" value="UniProtKB-KW"/>
</dbReference>
<keyword evidence="5" id="KW-0804">Transcription</keyword>
<accession>A0A562JGX0</accession>
<dbReference type="InterPro" id="IPR009057">
    <property type="entry name" value="Homeodomain-like_sf"/>
</dbReference>
<dbReference type="PANTHER" id="PTHR32071">
    <property type="entry name" value="TRANSCRIPTIONAL REGULATORY PROTEIN"/>
    <property type="match status" value="1"/>
</dbReference>
<dbReference type="Proteomes" id="UP000315343">
    <property type="component" value="Unassembled WGS sequence"/>
</dbReference>
<dbReference type="SMART" id="SM00448">
    <property type="entry name" value="REC"/>
    <property type="match status" value="1"/>
</dbReference>
<evidence type="ECO:0000256" key="1">
    <source>
        <dbReference type="ARBA" id="ARBA00022741"/>
    </source>
</evidence>
<proteinExistence type="predicted"/>
<dbReference type="Gene3D" id="1.10.8.60">
    <property type="match status" value="1"/>
</dbReference>
<dbReference type="Gene3D" id="3.40.50.2300">
    <property type="match status" value="1"/>
</dbReference>
<dbReference type="PROSITE" id="PS00675">
    <property type="entry name" value="SIGMA54_INTERACT_1"/>
    <property type="match status" value="1"/>
</dbReference>
<dbReference type="SUPFAM" id="SSF52172">
    <property type="entry name" value="CheY-like"/>
    <property type="match status" value="1"/>
</dbReference>
<feature type="modified residue" description="4-aspartylphosphate" evidence="6">
    <location>
        <position position="54"/>
    </location>
</feature>
<dbReference type="Gene3D" id="1.10.10.60">
    <property type="entry name" value="Homeodomain-like"/>
    <property type="match status" value="1"/>
</dbReference>
<dbReference type="SUPFAM" id="SSF52540">
    <property type="entry name" value="P-loop containing nucleoside triphosphate hydrolases"/>
    <property type="match status" value="1"/>
</dbReference>
<dbReference type="AlphaFoldDB" id="A0A562JGX0"/>
<dbReference type="InterPro" id="IPR058031">
    <property type="entry name" value="AAA_lid_NorR"/>
</dbReference>
<evidence type="ECO:0000256" key="4">
    <source>
        <dbReference type="ARBA" id="ARBA00023125"/>
    </source>
</evidence>
<dbReference type="GO" id="GO:0000160">
    <property type="term" value="P:phosphorelay signal transduction system"/>
    <property type="evidence" value="ECO:0007669"/>
    <property type="project" value="InterPro"/>
</dbReference>
<feature type="domain" description="Response regulatory" evidence="8">
    <location>
        <begin position="5"/>
        <end position="119"/>
    </location>
</feature>
<dbReference type="Pfam" id="PF25601">
    <property type="entry name" value="AAA_lid_14"/>
    <property type="match status" value="1"/>
</dbReference>
<dbReference type="InterPro" id="IPR025944">
    <property type="entry name" value="Sigma_54_int_dom_CS"/>
</dbReference>
<dbReference type="Pfam" id="PF00072">
    <property type="entry name" value="Response_reg"/>
    <property type="match status" value="1"/>
</dbReference>
<evidence type="ECO:0000313" key="10">
    <source>
        <dbReference type="Proteomes" id="UP000315343"/>
    </source>
</evidence>
<evidence type="ECO:0000256" key="2">
    <source>
        <dbReference type="ARBA" id="ARBA00022840"/>
    </source>
</evidence>
<keyword evidence="3" id="KW-0805">Transcription regulation</keyword>
<dbReference type="InterPro" id="IPR002078">
    <property type="entry name" value="Sigma_54_int"/>
</dbReference>
<dbReference type="Pfam" id="PF00158">
    <property type="entry name" value="Sigma54_activat"/>
    <property type="match status" value="1"/>
</dbReference>
<feature type="domain" description="Sigma-54 factor interaction" evidence="7">
    <location>
        <begin position="142"/>
        <end position="371"/>
    </location>
</feature>
<dbReference type="InterPro" id="IPR001789">
    <property type="entry name" value="Sig_transdc_resp-reg_receiver"/>
</dbReference>
<dbReference type="Pfam" id="PF02954">
    <property type="entry name" value="HTH_8"/>
    <property type="match status" value="1"/>
</dbReference>
<dbReference type="GO" id="GO:0043565">
    <property type="term" value="F:sequence-specific DNA binding"/>
    <property type="evidence" value="ECO:0007669"/>
    <property type="project" value="InterPro"/>
</dbReference>
<dbReference type="OrthoDB" id="9803970at2"/>
<dbReference type="InterPro" id="IPR002197">
    <property type="entry name" value="HTH_Fis"/>
</dbReference>
<keyword evidence="6" id="KW-0597">Phosphoprotein</keyword>
<keyword evidence="2" id="KW-0067">ATP-binding</keyword>
<dbReference type="InterPro" id="IPR027417">
    <property type="entry name" value="P-loop_NTPase"/>
</dbReference>
<protein>
    <submittedName>
        <fullName evidence="9">DNA-binding NtrC family response regulator</fullName>
    </submittedName>
</protein>
<keyword evidence="4 9" id="KW-0238">DNA-binding</keyword>
<dbReference type="PROSITE" id="PS50045">
    <property type="entry name" value="SIGMA54_INTERACT_4"/>
    <property type="match status" value="1"/>
</dbReference>
<dbReference type="GO" id="GO:0006355">
    <property type="term" value="P:regulation of DNA-templated transcription"/>
    <property type="evidence" value="ECO:0007669"/>
    <property type="project" value="InterPro"/>
</dbReference>
<dbReference type="CDD" id="cd00156">
    <property type="entry name" value="REC"/>
    <property type="match status" value="1"/>
</dbReference>
<evidence type="ECO:0000256" key="3">
    <source>
        <dbReference type="ARBA" id="ARBA00023015"/>
    </source>
</evidence>
<dbReference type="CDD" id="cd00009">
    <property type="entry name" value="AAA"/>
    <property type="match status" value="1"/>
</dbReference>
<evidence type="ECO:0000259" key="8">
    <source>
        <dbReference type="PROSITE" id="PS50110"/>
    </source>
</evidence>
<evidence type="ECO:0000313" key="9">
    <source>
        <dbReference type="EMBL" id="TWH82398.1"/>
    </source>
</evidence>
<organism evidence="9 10">
    <name type="scientific">Sedimentibacter saalensis</name>
    <dbReference type="NCBI Taxonomy" id="130788"/>
    <lineage>
        <taxon>Bacteria</taxon>
        <taxon>Bacillati</taxon>
        <taxon>Bacillota</taxon>
        <taxon>Tissierellia</taxon>
        <taxon>Sedimentibacter</taxon>
    </lineage>
</organism>
<dbReference type="InterPro" id="IPR003593">
    <property type="entry name" value="AAA+_ATPase"/>
</dbReference>